<dbReference type="GO" id="GO:0003724">
    <property type="term" value="F:RNA helicase activity"/>
    <property type="evidence" value="ECO:0007669"/>
    <property type="project" value="UniProtKB-EC"/>
</dbReference>
<dbReference type="InterPro" id="IPR013701">
    <property type="entry name" value="Lhr-like_DEAD/DEAH_assoc"/>
</dbReference>
<accession>A0ABM8UWK4</accession>
<dbReference type="InterPro" id="IPR026362">
    <property type="entry name" value="DEXH_lig_assoc"/>
</dbReference>
<proteinExistence type="inferred from homology"/>
<evidence type="ECO:0000256" key="8">
    <source>
        <dbReference type="ARBA" id="ARBA00023235"/>
    </source>
</evidence>
<evidence type="ECO:0000256" key="9">
    <source>
        <dbReference type="ARBA" id="ARBA00093467"/>
    </source>
</evidence>
<dbReference type="PANTHER" id="PTHR47962">
    <property type="entry name" value="ATP-DEPENDENT HELICASE LHR-RELATED-RELATED"/>
    <property type="match status" value="1"/>
</dbReference>
<keyword evidence="8" id="KW-0413">Isomerase</keyword>
<feature type="compositionally biased region" description="Basic and acidic residues" evidence="10">
    <location>
        <begin position="67"/>
        <end position="85"/>
    </location>
</feature>
<evidence type="ECO:0000256" key="4">
    <source>
        <dbReference type="ARBA" id="ARBA00022806"/>
    </source>
</evidence>
<feature type="domain" description="Helicase ATP-binding" evidence="11">
    <location>
        <begin position="29"/>
        <end position="228"/>
    </location>
</feature>
<dbReference type="PANTHER" id="PTHR47962:SF3">
    <property type="entry name" value="LARGE ATP-DEPENDENT HELICASE-RELATED PROTEIN"/>
    <property type="match status" value="1"/>
</dbReference>
<keyword evidence="6" id="KW-0238">DNA-binding</keyword>
<dbReference type="GO" id="GO:0016787">
    <property type="term" value="F:hydrolase activity"/>
    <property type="evidence" value="ECO:0007669"/>
    <property type="project" value="UniProtKB-KW"/>
</dbReference>
<dbReference type="Proteomes" id="UP000679725">
    <property type="component" value="Unassembled WGS sequence"/>
</dbReference>
<comment type="similarity">
    <text evidence="9">Belongs to the Lhr helicase family. Lhr-Core subfamily.</text>
</comment>
<keyword evidence="7" id="KW-0234">DNA repair</keyword>
<feature type="region of interest" description="Disordered" evidence="10">
    <location>
        <begin position="65"/>
        <end position="85"/>
    </location>
</feature>
<evidence type="ECO:0000256" key="7">
    <source>
        <dbReference type="ARBA" id="ARBA00023204"/>
    </source>
</evidence>
<keyword evidence="2" id="KW-0227">DNA damage</keyword>
<dbReference type="PROSITE" id="PS51192">
    <property type="entry name" value="HELICASE_ATP_BIND_1"/>
    <property type="match status" value="1"/>
</dbReference>
<dbReference type="EC" id="3.6.4.13" evidence="13"/>
<dbReference type="Pfam" id="PF00270">
    <property type="entry name" value="DEAD"/>
    <property type="match status" value="1"/>
</dbReference>
<gene>
    <name evidence="13" type="primary">cshB</name>
    <name evidence="13" type="ORF">DYBT9623_04754</name>
</gene>
<reference evidence="13 14" key="1">
    <citation type="submission" date="2021-04" db="EMBL/GenBank/DDBJ databases">
        <authorList>
            <person name="Rodrigo-Torres L."/>
            <person name="Arahal R. D."/>
            <person name="Lucena T."/>
        </authorList>
    </citation>
    <scope>NUCLEOTIDE SEQUENCE [LARGE SCALE GENOMIC DNA]</scope>
    <source>
        <strain evidence="13 14">CECT 9623</strain>
    </source>
</reference>
<dbReference type="SMART" id="SM00490">
    <property type="entry name" value="HELICc"/>
    <property type="match status" value="1"/>
</dbReference>
<dbReference type="Pfam" id="PF08494">
    <property type="entry name" value="DEAD_assoc"/>
    <property type="match status" value="1"/>
</dbReference>
<evidence type="ECO:0000259" key="11">
    <source>
        <dbReference type="PROSITE" id="PS51192"/>
    </source>
</evidence>
<dbReference type="PIRSF" id="PIRSF037307">
    <property type="entry name" value="Lhr-like_helic_prd"/>
    <property type="match status" value="1"/>
</dbReference>
<evidence type="ECO:0000256" key="3">
    <source>
        <dbReference type="ARBA" id="ARBA00022801"/>
    </source>
</evidence>
<evidence type="ECO:0000256" key="1">
    <source>
        <dbReference type="ARBA" id="ARBA00022741"/>
    </source>
</evidence>
<feature type="domain" description="Helicase C-terminal" evidence="12">
    <location>
        <begin position="264"/>
        <end position="416"/>
    </location>
</feature>
<dbReference type="InterPro" id="IPR011545">
    <property type="entry name" value="DEAD/DEAH_box_helicase_dom"/>
</dbReference>
<dbReference type="InterPro" id="IPR017170">
    <property type="entry name" value="Lhr-like"/>
</dbReference>
<dbReference type="Gene3D" id="3.40.50.300">
    <property type="entry name" value="P-loop containing nucleotide triphosphate hydrolases"/>
    <property type="match status" value="2"/>
</dbReference>
<evidence type="ECO:0000256" key="10">
    <source>
        <dbReference type="SAM" id="MobiDB-lite"/>
    </source>
</evidence>
<keyword evidence="4 13" id="KW-0347">Helicase</keyword>
<dbReference type="PROSITE" id="PS51194">
    <property type="entry name" value="HELICASE_CTER"/>
    <property type="match status" value="1"/>
</dbReference>
<keyword evidence="3 13" id="KW-0378">Hydrolase</keyword>
<evidence type="ECO:0000313" key="14">
    <source>
        <dbReference type="Proteomes" id="UP000679725"/>
    </source>
</evidence>
<protein>
    <submittedName>
        <fullName evidence="13">DEAD-box ATP-dependent RNA helicase CshB</fullName>
        <ecNumber evidence="13">3.6.4.13</ecNumber>
    </submittedName>
</protein>
<evidence type="ECO:0000256" key="6">
    <source>
        <dbReference type="ARBA" id="ARBA00023125"/>
    </source>
</evidence>
<dbReference type="NCBIfam" id="TIGR04121">
    <property type="entry name" value="DEXH_lig_assoc"/>
    <property type="match status" value="1"/>
</dbReference>
<dbReference type="EMBL" id="CAJRAU010000008">
    <property type="protein sequence ID" value="CAG5073269.1"/>
    <property type="molecule type" value="Genomic_DNA"/>
</dbReference>
<evidence type="ECO:0000256" key="2">
    <source>
        <dbReference type="ARBA" id="ARBA00022763"/>
    </source>
</evidence>
<dbReference type="Pfam" id="PF00271">
    <property type="entry name" value="Helicase_C"/>
    <property type="match status" value="1"/>
</dbReference>
<name>A0ABM8UWK4_9BACT</name>
<sequence length="834" mass="95216">MTKSRGHSIAEQWFKNKGWKWATFQKEAAAAYLDGKSGLVNAPTGSGKTYSLWVPILIRHINSLPAKEPKANPKEPKTKSKEPKAKKGLQVLWITPLRALSKDLFRNMELAALEMNLTWRVGMRTGDTNAKDRSDQKKQMPDALIITPESLHILFAQKNNSELFKNLHTVVVDEWHELMGSKRGTQTELAIARLRNMNPNLQTWGISATIGNLNEAKQVLLGMRFPEENSVIIKANTDKRILVESIIPERVETLPWSGYMGTRLVDQVVQIVNQSNTTLLFTNTRSGTEIWYRTIIEKYPEFAGIMALHHASLDREIRDWVEEALHDERLKLVICTASLDLGVDFRPVDTVIQVGSPKSIARFIQRAGRSGHRPGVDSKIYFCPTNALELIEAVSLREGVAKNILEDRPPVAHAFDVLAQWMMTLAVGEGFEEAALFEEVRDSYGYQYLNRQEWEWLLGYITTGSSSLTVYDEYKKVERVDGRYVVTSRRVALRHRLSMGTIVSETGIKVKLQSGKYLGTVEESFVTWMKPGDVFTFAGMTVEFLRIHEMTVSVKKAQGKKGFLVRWAGGRMPLSSQLSTFIRERLADAIENPFKEKELAKMRPLLELQAERSMIPKTDELLIEQCETREGYHVFIFPFEGRLVHEGMSIILAYRISKLTPITFSVAMNDYGFELLSDQYVDFEKLLAENDLFSTKHLVDDIYQSVNATEMAKRKFREIAAISGLMFQGYPGKNVKTRQLQASSSLLFTVMSKYEDNNLLIKQAYQEVLTYQLEEVRMRNALDRIATQKIIVKKTPKPTPFSFPIMVDRLREQLTSEKLEDRIQKMIKQYSNAD</sequence>
<evidence type="ECO:0000313" key="13">
    <source>
        <dbReference type="EMBL" id="CAG5073269.1"/>
    </source>
</evidence>
<organism evidence="13 14">
    <name type="scientific">Dyadobacter linearis</name>
    <dbReference type="NCBI Taxonomy" id="2823330"/>
    <lineage>
        <taxon>Bacteria</taxon>
        <taxon>Pseudomonadati</taxon>
        <taxon>Bacteroidota</taxon>
        <taxon>Cytophagia</taxon>
        <taxon>Cytophagales</taxon>
        <taxon>Spirosomataceae</taxon>
        <taxon>Dyadobacter</taxon>
    </lineage>
</organism>
<dbReference type="SMART" id="SM00487">
    <property type="entry name" value="DEXDc"/>
    <property type="match status" value="1"/>
</dbReference>
<dbReference type="RefSeq" id="WP_215236017.1">
    <property type="nucleotide sequence ID" value="NZ_CAJRAU010000008.1"/>
</dbReference>
<dbReference type="InterPro" id="IPR027417">
    <property type="entry name" value="P-loop_NTPase"/>
</dbReference>
<dbReference type="CDD" id="cd17922">
    <property type="entry name" value="DEXHc_LHR-like"/>
    <property type="match status" value="1"/>
</dbReference>
<dbReference type="InterPro" id="IPR014001">
    <property type="entry name" value="Helicase_ATP-bd"/>
</dbReference>
<comment type="caution">
    <text evidence="13">The sequence shown here is derived from an EMBL/GenBank/DDBJ whole genome shotgun (WGS) entry which is preliminary data.</text>
</comment>
<dbReference type="InterPro" id="IPR052511">
    <property type="entry name" value="ATP-dep_Helicase"/>
</dbReference>
<dbReference type="InterPro" id="IPR045628">
    <property type="entry name" value="Lhr_WH_dom"/>
</dbReference>
<dbReference type="InterPro" id="IPR001650">
    <property type="entry name" value="Helicase_C-like"/>
</dbReference>
<keyword evidence="14" id="KW-1185">Reference proteome</keyword>
<dbReference type="CDD" id="cd18796">
    <property type="entry name" value="SF2_C_LHR"/>
    <property type="match status" value="1"/>
</dbReference>
<dbReference type="Pfam" id="PF19306">
    <property type="entry name" value="WHD_Lhr"/>
    <property type="match status" value="1"/>
</dbReference>
<keyword evidence="5" id="KW-0067">ATP-binding</keyword>
<evidence type="ECO:0000256" key="5">
    <source>
        <dbReference type="ARBA" id="ARBA00022840"/>
    </source>
</evidence>
<evidence type="ECO:0000259" key="12">
    <source>
        <dbReference type="PROSITE" id="PS51194"/>
    </source>
</evidence>
<keyword evidence="1" id="KW-0547">Nucleotide-binding</keyword>
<dbReference type="SUPFAM" id="SSF52540">
    <property type="entry name" value="P-loop containing nucleoside triphosphate hydrolases"/>
    <property type="match status" value="1"/>
</dbReference>